<dbReference type="eggNOG" id="COG1028">
    <property type="taxonomic scope" value="Bacteria"/>
</dbReference>
<dbReference type="AlphaFoldDB" id="A0A0H3K4C0"/>
<dbReference type="SUPFAM" id="SSF51735">
    <property type="entry name" value="NAD(P)-binding Rossmann-fold domains"/>
    <property type="match status" value="1"/>
</dbReference>
<dbReference type="GO" id="GO:0016491">
    <property type="term" value="F:oxidoreductase activity"/>
    <property type="evidence" value="ECO:0007669"/>
    <property type="project" value="UniProtKB-KW"/>
</dbReference>
<reference evidence="3 4" key="1">
    <citation type="journal article" date="2007" name="Photosyn. Res.">
        <title>Complete nucleotide sequence of the freshwater unicellular cyanobacterium Synechococcus elongatus PCC 6301 chromosome: gene content and organization.</title>
        <authorList>
            <person name="Sugita C."/>
            <person name="Ogata K."/>
            <person name="Shikata M."/>
            <person name="Jikuya H."/>
            <person name="Takano J."/>
            <person name="Furumichi M."/>
            <person name="Kanehisa M."/>
            <person name="Omata T."/>
            <person name="Sugiura M."/>
            <person name="Sugita M."/>
        </authorList>
    </citation>
    <scope>NUCLEOTIDE SEQUENCE [LARGE SCALE GENOMIC DNA]</scope>
    <source>
        <strain evidence="4">ATCC 27144 / PCC 6301 / SAUG 1402/1</strain>
    </source>
</reference>
<name>A0A0H3K4C0_SYNP6</name>
<dbReference type="InterPro" id="IPR036291">
    <property type="entry name" value="NAD(P)-bd_dom_sf"/>
</dbReference>
<sequence>MLVSRLVCNPESAGIQPCLLRQFSWPEPVVALVLLLQNILLTSAIALWRCRGQRLQLGEWIQADLSELAGVETVARAIGEDCLDALLYMGGTWETHAFTPQYDFESCSDEDIARVIAVNLVAPIRLVKVLLPALRRSHNPKIVFMGALSGRDNFPAREVANSASKFGLRGVVHALREELRSQQIGVTVINPGNVGTPEVLADLAAANLTGGEAIPLSDLLAILDCVLSLARATRI</sequence>
<dbReference type="PANTHER" id="PTHR44196">
    <property type="entry name" value="DEHYDROGENASE/REDUCTASE SDR FAMILY MEMBER 7B"/>
    <property type="match status" value="1"/>
</dbReference>
<evidence type="ECO:0000313" key="4">
    <source>
        <dbReference type="Proteomes" id="UP000001175"/>
    </source>
</evidence>
<dbReference type="Proteomes" id="UP000001175">
    <property type="component" value="Chromosome"/>
</dbReference>
<dbReference type="KEGG" id="syc:syc1714_c"/>
<proteinExistence type="inferred from homology"/>
<dbReference type="EMBL" id="AP008231">
    <property type="protein sequence ID" value="BAD79904.1"/>
    <property type="molecule type" value="Genomic_DNA"/>
</dbReference>
<accession>A0A0H3K4C0</accession>
<dbReference type="PANTHER" id="PTHR44196:SF1">
    <property type="entry name" value="DEHYDROGENASE_REDUCTASE SDR FAMILY MEMBER 7B"/>
    <property type="match status" value="1"/>
</dbReference>
<dbReference type="CDD" id="cd05233">
    <property type="entry name" value="SDR_c"/>
    <property type="match status" value="1"/>
</dbReference>
<keyword evidence="2" id="KW-0560">Oxidoreductase</keyword>
<protein>
    <submittedName>
        <fullName evidence="3">Similar to oxidoreductase</fullName>
    </submittedName>
</protein>
<dbReference type="Gene3D" id="3.40.50.720">
    <property type="entry name" value="NAD(P)-binding Rossmann-like Domain"/>
    <property type="match status" value="1"/>
</dbReference>
<dbReference type="InterPro" id="IPR002347">
    <property type="entry name" value="SDR_fam"/>
</dbReference>
<comment type="similarity">
    <text evidence="1">Belongs to the short-chain dehydrogenases/reductases (SDR) family.</text>
</comment>
<gene>
    <name evidence="3" type="ordered locus">syc1714_c</name>
</gene>
<dbReference type="Pfam" id="PF00106">
    <property type="entry name" value="adh_short"/>
    <property type="match status" value="1"/>
</dbReference>
<evidence type="ECO:0000313" key="3">
    <source>
        <dbReference type="EMBL" id="BAD79904.1"/>
    </source>
</evidence>
<evidence type="ECO:0000256" key="2">
    <source>
        <dbReference type="ARBA" id="ARBA00023002"/>
    </source>
</evidence>
<organism evidence="3 4">
    <name type="scientific">Synechococcus sp. (strain ATCC 27144 / PCC 6301 / SAUG 1402/1)</name>
    <name type="common">Anacystis nidulans</name>
    <dbReference type="NCBI Taxonomy" id="269084"/>
    <lineage>
        <taxon>Bacteria</taxon>
        <taxon>Bacillati</taxon>
        <taxon>Cyanobacteriota</taxon>
        <taxon>Cyanophyceae</taxon>
        <taxon>Synechococcales</taxon>
        <taxon>Synechococcaceae</taxon>
        <taxon>Synechococcus</taxon>
    </lineage>
</organism>
<evidence type="ECO:0000256" key="1">
    <source>
        <dbReference type="ARBA" id="ARBA00006484"/>
    </source>
</evidence>
<dbReference type="GO" id="GO:0016020">
    <property type="term" value="C:membrane"/>
    <property type="evidence" value="ECO:0007669"/>
    <property type="project" value="TreeGrafter"/>
</dbReference>